<evidence type="ECO:0000256" key="2">
    <source>
        <dbReference type="ARBA" id="ARBA00004589"/>
    </source>
</evidence>
<gene>
    <name evidence="19" type="ORF">BS50DRAFT_555099</name>
</gene>
<evidence type="ECO:0000256" key="9">
    <source>
        <dbReference type="ARBA" id="ARBA00022989"/>
    </source>
</evidence>
<keyword evidence="5" id="KW-0964">Secreted</keyword>
<accession>A0A2T2NHI4</accession>
<dbReference type="STRING" id="1448308.A0A2T2NHI4"/>
<dbReference type="GO" id="GO:0098552">
    <property type="term" value="C:side of membrane"/>
    <property type="evidence" value="ECO:0007669"/>
    <property type="project" value="UniProtKB-KW"/>
</dbReference>
<evidence type="ECO:0000259" key="18">
    <source>
        <dbReference type="PROSITE" id="PS52012"/>
    </source>
</evidence>
<name>A0A2T2NHI4_CORCC</name>
<evidence type="ECO:0000256" key="1">
    <source>
        <dbReference type="ARBA" id="ARBA00004141"/>
    </source>
</evidence>
<feature type="transmembrane region" description="Helical" evidence="16">
    <location>
        <begin position="213"/>
        <end position="241"/>
    </location>
</feature>
<feature type="transmembrane region" description="Helical" evidence="16">
    <location>
        <begin position="178"/>
        <end position="201"/>
    </location>
</feature>
<evidence type="ECO:0000256" key="12">
    <source>
        <dbReference type="ARBA" id="ARBA00023288"/>
    </source>
</evidence>
<dbReference type="EMBL" id="KZ678137">
    <property type="protein sequence ID" value="PSN64892.1"/>
    <property type="molecule type" value="Genomic_DNA"/>
</dbReference>
<evidence type="ECO:0000256" key="16">
    <source>
        <dbReference type="SAM" id="Phobius"/>
    </source>
</evidence>
<dbReference type="PROSITE" id="PS52012">
    <property type="entry name" value="CFEM"/>
    <property type="match status" value="1"/>
</dbReference>
<evidence type="ECO:0000313" key="20">
    <source>
        <dbReference type="Proteomes" id="UP000240883"/>
    </source>
</evidence>
<dbReference type="InterPro" id="IPR052337">
    <property type="entry name" value="SAT4-like"/>
</dbReference>
<reference evidence="19 20" key="1">
    <citation type="journal article" date="2018" name="Front. Microbiol.">
        <title>Genome-Wide Analysis of Corynespora cassiicola Leaf Fall Disease Putative Effectors.</title>
        <authorList>
            <person name="Lopez D."/>
            <person name="Ribeiro S."/>
            <person name="Label P."/>
            <person name="Fumanal B."/>
            <person name="Venisse J.S."/>
            <person name="Kohler A."/>
            <person name="de Oliveira R.R."/>
            <person name="Labutti K."/>
            <person name="Lipzen A."/>
            <person name="Lail K."/>
            <person name="Bauer D."/>
            <person name="Ohm R.A."/>
            <person name="Barry K.W."/>
            <person name="Spatafora J."/>
            <person name="Grigoriev I.V."/>
            <person name="Martin F.M."/>
            <person name="Pujade-Renaud V."/>
        </authorList>
    </citation>
    <scope>NUCLEOTIDE SEQUENCE [LARGE SCALE GENOMIC DNA]</scope>
    <source>
        <strain evidence="19 20">Philippines</strain>
    </source>
</reference>
<feature type="transmembrane region" description="Helical" evidence="16">
    <location>
        <begin position="99"/>
        <end position="118"/>
    </location>
</feature>
<evidence type="ECO:0000256" key="3">
    <source>
        <dbReference type="ARBA" id="ARBA00004613"/>
    </source>
</evidence>
<feature type="region of interest" description="Disordered" evidence="15">
    <location>
        <begin position="422"/>
        <end position="472"/>
    </location>
</feature>
<dbReference type="GO" id="GO:0005576">
    <property type="term" value="C:extracellular region"/>
    <property type="evidence" value="ECO:0007669"/>
    <property type="project" value="UniProtKB-SubCell"/>
</dbReference>
<evidence type="ECO:0000256" key="13">
    <source>
        <dbReference type="ARBA" id="ARBA00038359"/>
    </source>
</evidence>
<keyword evidence="20" id="KW-1185">Reference proteome</keyword>
<evidence type="ECO:0000256" key="10">
    <source>
        <dbReference type="ARBA" id="ARBA00023136"/>
    </source>
</evidence>
<keyword evidence="6" id="KW-0336">GPI-anchor</keyword>
<comment type="similarity">
    <text evidence="4">Belongs to the RBT5 family.</text>
</comment>
<keyword evidence="12" id="KW-0449">Lipoprotein</keyword>
<evidence type="ECO:0000313" key="19">
    <source>
        <dbReference type="EMBL" id="PSN64892.1"/>
    </source>
</evidence>
<keyword evidence="6" id="KW-0325">Glycoprotein</keyword>
<evidence type="ECO:0000256" key="6">
    <source>
        <dbReference type="ARBA" id="ARBA00022622"/>
    </source>
</evidence>
<feature type="compositionally biased region" description="Polar residues" evidence="15">
    <location>
        <begin position="435"/>
        <end position="457"/>
    </location>
</feature>
<keyword evidence="11 14" id="KW-1015">Disulfide bond</keyword>
<keyword evidence="7 16" id="KW-0812">Transmembrane</keyword>
<feature type="transmembrane region" description="Helical" evidence="16">
    <location>
        <begin position="261"/>
        <end position="282"/>
    </location>
</feature>
<evidence type="ECO:0000256" key="4">
    <source>
        <dbReference type="ARBA" id="ARBA00010031"/>
    </source>
</evidence>
<evidence type="ECO:0000256" key="7">
    <source>
        <dbReference type="ARBA" id="ARBA00022692"/>
    </source>
</evidence>
<comment type="caution">
    <text evidence="14">Lacks conserved residue(s) required for the propagation of feature annotation.</text>
</comment>
<feature type="chain" id="PRO_5015610234" description="CFEM domain-containing protein" evidence="17">
    <location>
        <begin position="20"/>
        <end position="472"/>
    </location>
</feature>
<evidence type="ECO:0000256" key="15">
    <source>
        <dbReference type="SAM" id="MobiDB-lite"/>
    </source>
</evidence>
<keyword evidence="8 17" id="KW-0732">Signal</keyword>
<dbReference type="Pfam" id="PF05730">
    <property type="entry name" value="CFEM"/>
    <property type="match status" value="1"/>
</dbReference>
<comment type="subcellular location">
    <subcellularLocation>
        <location evidence="2">Membrane</location>
        <topology evidence="2">Lipid-anchor</topology>
        <topology evidence="2">GPI-anchor</topology>
    </subcellularLocation>
    <subcellularLocation>
        <location evidence="1">Membrane</location>
        <topology evidence="1">Multi-pass membrane protein</topology>
    </subcellularLocation>
    <subcellularLocation>
        <location evidence="3">Secreted</location>
    </subcellularLocation>
</comment>
<dbReference type="PANTHER" id="PTHR33048:SF160">
    <property type="entry name" value="SAT4 FAMILY MEMBRANE PROTEIN"/>
    <property type="match status" value="1"/>
</dbReference>
<evidence type="ECO:0000256" key="5">
    <source>
        <dbReference type="ARBA" id="ARBA00022525"/>
    </source>
</evidence>
<feature type="transmembrane region" description="Helical" evidence="16">
    <location>
        <begin position="139"/>
        <end position="158"/>
    </location>
</feature>
<keyword evidence="9 16" id="KW-1133">Transmembrane helix</keyword>
<comment type="similarity">
    <text evidence="13">Belongs to the SAT4 family.</text>
</comment>
<evidence type="ECO:0000256" key="8">
    <source>
        <dbReference type="ARBA" id="ARBA00022729"/>
    </source>
</evidence>
<dbReference type="PANTHER" id="PTHR33048">
    <property type="entry name" value="PTH11-LIKE INTEGRAL MEMBRANE PROTEIN (AFU_ORTHOLOGUE AFUA_5G11245)"/>
    <property type="match status" value="1"/>
</dbReference>
<feature type="signal peptide" evidence="17">
    <location>
        <begin position="1"/>
        <end position="19"/>
    </location>
</feature>
<dbReference type="Pfam" id="PF20684">
    <property type="entry name" value="Fung_rhodopsin"/>
    <property type="match status" value="1"/>
</dbReference>
<dbReference type="InterPro" id="IPR049326">
    <property type="entry name" value="Rhodopsin_dom_fungi"/>
</dbReference>
<dbReference type="InterPro" id="IPR008427">
    <property type="entry name" value="Extracellular_membr_CFEM_dom"/>
</dbReference>
<dbReference type="Proteomes" id="UP000240883">
    <property type="component" value="Unassembled WGS sequence"/>
</dbReference>
<organism evidence="19 20">
    <name type="scientific">Corynespora cassiicola Philippines</name>
    <dbReference type="NCBI Taxonomy" id="1448308"/>
    <lineage>
        <taxon>Eukaryota</taxon>
        <taxon>Fungi</taxon>
        <taxon>Dikarya</taxon>
        <taxon>Ascomycota</taxon>
        <taxon>Pezizomycotina</taxon>
        <taxon>Dothideomycetes</taxon>
        <taxon>Pleosporomycetidae</taxon>
        <taxon>Pleosporales</taxon>
        <taxon>Corynesporascaceae</taxon>
        <taxon>Corynespora</taxon>
    </lineage>
</organism>
<proteinExistence type="inferred from homology"/>
<evidence type="ECO:0000256" key="11">
    <source>
        <dbReference type="ARBA" id="ARBA00023157"/>
    </source>
</evidence>
<dbReference type="OrthoDB" id="5378633at2759"/>
<sequence length="472" mass="51292">MRLPTALVLLAVFVAFAQAQNALQALAAQMPNCSLACFMEELPRSSCATDLTSECMCTNDALNAAVGVCAMQTCTVYELLQTKNVSSTGCGVPVRDNSLIFNALGISGCVVAVLAFLLRMAASLGSTGRPVSWDDATMAIVVACAIPPTVFAPILVNNGLGKDMYTLEAHQITNVLRYYYYGEIFYVVGLGISKISILFFYLRVFPDRQFRNLVYGVMGVCVAYTIAFFFATTFQCIPVSMAWNQWDKLHEGTCNDIHLQGWIAAAINILLDLIVMILPLKHLANLKMDLKKKLMVMSMFSVGIFVIFTSAIRLYSLVHFANSQNITWDYVEAGYWSLLEIDISIICGCMPAHRAVLVKCFTRVKSTISSSRGASTKASSQSSSNVLSGATVTSKSAGVSVKPKQGDESDFVPLVDIETSSARAGSANEHDADRQTLSWNTQTAAGIPTNGTVTDASDSWPMGRQRTEREHV</sequence>
<feature type="disulfide bond" evidence="14">
    <location>
        <begin position="57"/>
        <end position="90"/>
    </location>
</feature>
<feature type="domain" description="CFEM" evidence="18">
    <location>
        <begin position="5"/>
        <end position="115"/>
    </location>
</feature>
<keyword evidence="10 16" id="KW-0472">Membrane</keyword>
<evidence type="ECO:0000256" key="17">
    <source>
        <dbReference type="SAM" id="SignalP"/>
    </source>
</evidence>
<protein>
    <recommendedName>
        <fullName evidence="18">CFEM domain-containing protein</fullName>
    </recommendedName>
</protein>
<evidence type="ECO:0000256" key="14">
    <source>
        <dbReference type="PROSITE-ProRule" id="PRU01356"/>
    </source>
</evidence>
<feature type="transmembrane region" description="Helical" evidence="16">
    <location>
        <begin position="294"/>
        <end position="315"/>
    </location>
</feature>
<dbReference type="AlphaFoldDB" id="A0A2T2NHI4"/>